<dbReference type="GO" id="GO:0001709">
    <property type="term" value="P:cell fate determination"/>
    <property type="evidence" value="ECO:0007669"/>
    <property type="project" value="TreeGrafter"/>
</dbReference>
<dbReference type="AlphaFoldDB" id="A0A8B8KHB4"/>
<dbReference type="OrthoDB" id="1572689at2759"/>
<protein>
    <submittedName>
        <fullName evidence="4">Protein TAPETUM DETERMINANT 1-like</fullName>
    </submittedName>
</protein>
<dbReference type="Pfam" id="PF24068">
    <property type="entry name" value="TPD1_C"/>
    <property type="match status" value="1"/>
</dbReference>
<keyword evidence="1 2" id="KW-0732">Signal</keyword>
<reference evidence="4" key="2">
    <citation type="submission" date="2025-08" db="UniProtKB">
        <authorList>
            <consortium name="RefSeq"/>
        </authorList>
    </citation>
    <scope>IDENTIFICATION</scope>
    <source>
        <tissue evidence="4">Young leaves</tissue>
    </source>
</reference>
<evidence type="ECO:0000256" key="1">
    <source>
        <dbReference type="ARBA" id="ARBA00022729"/>
    </source>
</evidence>
<dbReference type="PANTHER" id="PTHR33184:SF76">
    <property type="entry name" value="TAPETUM DETERMINANT PROTEIN"/>
    <property type="match status" value="1"/>
</dbReference>
<evidence type="ECO:0000313" key="3">
    <source>
        <dbReference type="Proteomes" id="UP000694853"/>
    </source>
</evidence>
<sequence length="135" mass="14601">MKIRSTLTSSLLFLGILAFVAAGERSEARRMLEDKCRKSDIEINQSPTVPLPSGIPTYKVEIANTCVSGCNISNIHLSCGGFSSARLINPTIFKRLSYNDCLVNDGKPLSSGAIISFDYANSFRYVLSVSSVACV</sequence>
<dbReference type="Proteomes" id="UP000694853">
    <property type="component" value="Unplaced"/>
</dbReference>
<organism evidence="3 4">
    <name type="scientific">Abrus precatorius</name>
    <name type="common">Indian licorice</name>
    <name type="synonym">Glycine abrus</name>
    <dbReference type="NCBI Taxonomy" id="3816"/>
    <lineage>
        <taxon>Eukaryota</taxon>
        <taxon>Viridiplantae</taxon>
        <taxon>Streptophyta</taxon>
        <taxon>Embryophyta</taxon>
        <taxon>Tracheophyta</taxon>
        <taxon>Spermatophyta</taxon>
        <taxon>Magnoliopsida</taxon>
        <taxon>eudicotyledons</taxon>
        <taxon>Gunneridae</taxon>
        <taxon>Pentapetalae</taxon>
        <taxon>rosids</taxon>
        <taxon>fabids</taxon>
        <taxon>Fabales</taxon>
        <taxon>Fabaceae</taxon>
        <taxon>Papilionoideae</taxon>
        <taxon>50 kb inversion clade</taxon>
        <taxon>NPAAA clade</taxon>
        <taxon>indigoferoid/millettioid clade</taxon>
        <taxon>Abreae</taxon>
        <taxon>Abrus</taxon>
    </lineage>
</organism>
<accession>A0A8B8KHB4</accession>
<feature type="signal peptide" evidence="2">
    <location>
        <begin position="1"/>
        <end position="22"/>
    </location>
</feature>
<dbReference type="InterPro" id="IPR040361">
    <property type="entry name" value="TPD1"/>
</dbReference>
<reference evidence="3" key="1">
    <citation type="journal article" date="2019" name="Toxins">
        <title>Detection of Abrin-Like and Prepropulchellin-Like Toxin Genes and Transcripts Using Whole Genome Sequencing and Full-Length Transcript Sequencing of Abrus precatorius.</title>
        <authorList>
            <person name="Hovde B.T."/>
            <person name="Daligault H.E."/>
            <person name="Hanschen E.R."/>
            <person name="Kunde Y.A."/>
            <person name="Johnson M.B."/>
            <person name="Starkenburg S.R."/>
            <person name="Johnson S.L."/>
        </authorList>
    </citation>
    <scope>NUCLEOTIDE SEQUENCE [LARGE SCALE GENOMIC DNA]</scope>
</reference>
<evidence type="ECO:0000313" key="4">
    <source>
        <dbReference type="RefSeq" id="XP_027343161.1"/>
    </source>
</evidence>
<feature type="chain" id="PRO_5034494034" evidence="2">
    <location>
        <begin position="23"/>
        <end position="135"/>
    </location>
</feature>
<keyword evidence="3" id="KW-1185">Reference proteome</keyword>
<gene>
    <name evidence="4" type="primary">LOC113855731</name>
</gene>
<evidence type="ECO:0000256" key="2">
    <source>
        <dbReference type="SAM" id="SignalP"/>
    </source>
</evidence>
<proteinExistence type="predicted"/>
<dbReference type="RefSeq" id="XP_027343161.1">
    <property type="nucleotide sequence ID" value="XM_027487360.1"/>
</dbReference>
<dbReference type="GeneID" id="113855731"/>
<name>A0A8B8KHB4_ABRPR</name>
<dbReference type="KEGG" id="aprc:113855731"/>
<dbReference type="PANTHER" id="PTHR33184">
    <property type="entry name" value="PROTEIN TAPETUM DETERMINANT 1-LIKE-RELATED"/>
    <property type="match status" value="1"/>
</dbReference>